<dbReference type="InterPro" id="IPR033524">
    <property type="entry name" value="Glu/Leu/Phe/Val_DH_AS"/>
</dbReference>
<dbReference type="SUPFAM" id="SSF51735">
    <property type="entry name" value="NAD(P)-binding Rossmann-fold domains"/>
    <property type="match status" value="1"/>
</dbReference>
<evidence type="ECO:0000256" key="5">
    <source>
        <dbReference type="RuleBase" id="RU004417"/>
    </source>
</evidence>
<dbReference type="Gene3D" id="3.40.50.10860">
    <property type="entry name" value="Leucine Dehydrogenase, chain A, domain 1"/>
    <property type="match status" value="1"/>
</dbReference>
<dbReference type="Pfam" id="PF02812">
    <property type="entry name" value="ELFV_dehydrog_N"/>
    <property type="match status" value="1"/>
</dbReference>
<dbReference type="PIRSF" id="PIRSF000185">
    <property type="entry name" value="Glu_DH"/>
    <property type="match status" value="1"/>
</dbReference>
<evidence type="ECO:0000313" key="8">
    <source>
        <dbReference type="Proteomes" id="UP001595896"/>
    </source>
</evidence>
<evidence type="ECO:0000256" key="2">
    <source>
        <dbReference type="ARBA" id="ARBA00012896"/>
    </source>
</evidence>
<feature type="domain" description="Glutamate/phenylalanine/leucine/valine/L-tryptophan dehydrogenase C-terminal" evidence="6">
    <location>
        <begin position="229"/>
        <end position="464"/>
    </location>
</feature>
<gene>
    <name evidence="7" type="ORF">ACFO4L_05835</name>
</gene>
<dbReference type="InterPro" id="IPR014362">
    <property type="entry name" value="Glu_DH"/>
</dbReference>
<evidence type="ECO:0000256" key="1">
    <source>
        <dbReference type="ARBA" id="ARBA00006382"/>
    </source>
</evidence>
<keyword evidence="3 4" id="KW-0560">Oxidoreductase</keyword>
<evidence type="ECO:0000256" key="4">
    <source>
        <dbReference type="PIRNR" id="PIRNR000185"/>
    </source>
</evidence>
<evidence type="ECO:0000259" key="6">
    <source>
        <dbReference type="SMART" id="SM00839"/>
    </source>
</evidence>
<dbReference type="CDD" id="cd01076">
    <property type="entry name" value="NAD_bind_1_Glu_DH"/>
    <property type="match status" value="1"/>
</dbReference>
<dbReference type="InterPro" id="IPR006095">
    <property type="entry name" value="Glu/Leu/Phe/Val/Trp_DH"/>
</dbReference>
<reference evidence="8" key="1">
    <citation type="journal article" date="2019" name="Int. J. Syst. Evol. Microbiol.">
        <title>The Global Catalogue of Microorganisms (GCM) 10K type strain sequencing project: providing services to taxonomists for standard genome sequencing and annotation.</title>
        <authorList>
            <consortium name="The Broad Institute Genomics Platform"/>
            <consortium name="The Broad Institute Genome Sequencing Center for Infectious Disease"/>
            <person name="Wu L."/>
            <person name="Ma J."/>
        </authorList>
    </citation>
    <scope>NUCLEOTIDE SEQUENCE [LARGE SCALE GENOMIC DNA]</scope>
    <source>
        <strain evidence="8">JCM 12165</strain>
    </source>
</reference>
<dbReference type="Gene3D" id="3.40.50.720">
    <property type="entry name" value="NAD(P)-binding Rossmann-like Domain"/>
    <property type="match status" value="1"/>
</dbReference>
<dbReference type="InterPro" id="IPR006097">
    <property type="entry name" value="Glu/Leu/Phe/Val/Trp_DH_dimer"/>
</dbReference>
<dbReference type="SMART" id="SM00839">
    <property type="entry name" value="ELFV_dehydrog"/>
    <property type="match status" value="1"/>
</dbReference>
<dbReference type="PRINTS" id="PR00082">
    <property type="entry name" value="GLFDHDRGNASE"/>
</dbReference>
<dbReference type="InterPro" id="IPR046346">
    <property type="entry name" value="Aminoacid_DH-like_N_sf"/>
</dbReference>
<comment type="caution">
    <text evidence="7">The sequence shown here is derived from an EMBL/GenBank/DDBJ whole genome shotgun (WGS) entry which is preliminary data.</text>
</comment>
<dbReference type="PANTHER" id="PTHR11606">
    <property type="entry name" value="GLUTAMATE DEHYDROGENASE"/>
    <property type="match status" value="1"/>
</dbReference>
<dbReference type="InterPro" id="IPR033922">
    <property type="entry name" value="NAD_bind_Glu_DH"/>
</dbReference>
<dbReference type="SUPFAM" id="SSF53223">
    <property type="entry name" value="Aminoacid dehydrogenase-like, N-terminal domain"/>
    <property type="match status" value="1"/>
</dbReference>
<accession>A0ABV9NVX0</accession>
<evidence type="ECO:0000313" key="7">
    <source>
        <dbReference type="EMBL" id="MFC4736104.1"/>
    </source>
</evidence>
<sequence>MTVKDTQMLIKDMMKRLYEDDTFLPEENGDARERFFQSGTEILTTTDKVIKSYIRVSRDNREIERIPAYRVQHNNIAGFYKGGIRFNEHVNEEEVENLAVLMTLKNALHDLPYGGAKGGVVVSPNQYSTRELNMISKKYVQRFAPDIGPTHDIPAPDMGTNEETMDWMVGEFKTIHPGNNYMGAFTGKSVANGGAQGRREATGRGVYHSYLWLADSWASNVKEEEVPEGVHRQQLRSLHRVRNKNESGEPITAAVQGFGNVGSVAAQMADSCSRLNHRITAVSDHQVTLVNESGLDVDRLIKYQEKHRELPVSEELLSRIGVKADILPPEELVYQKVDVLFLAAVEDQITADNKELIHADIFVEGANAPIDKEADRYLHEQGKVVIPDVLANAGGVMVSYIEWKQDRVTYLYSEEEVLKDMTDHMSKSCEKVFDSYFREGLSGIRNTCYMHALKRLFTLLYRHGKLF</sequence>
<dbReference type="InterPro" id="IPR036291">
    <property type="entry name" value="NAD(P)-bd_dom_sf"/>
</dbReference>
<dbReference type="PROSITE" id="PS00074">
    <property type="entry name" value="GLFV_DEHYDROGENASE"/>
    <property type="match status" value="1"/>
</dbReference>
<name>A0ABV9NVX0_9BACI</name>
<keyword evidence="8" id="KW-1185">Reference proteome</keyword>
<organism evidence="7 8">
    <name type="scientific">Bacillus daqingensis</name>
    <dbReference type="NCBI Taxonomy" id="872396"/>
    <lineage>
        <taxon>Bacteria</taxon>
        <taxon>Bacillati</taxon>
        <taxon>Bacillota</taxon>
        <taxon>Bacilli</taxon>
        <taxon>Bacillales</taxon>
        <taxon>Bacillaceae</taxon>
        <taxon>Bacillus</taxon>
    </lineage>
</organism>
<dbReference type="Proteomes" id="UP001595896">
    <property type="component" value="Unassembled WGS sequence"/>
</dbReference>
<evidence type="ECO:0000256" key="3">
    <source>
        <dbReference type="ARBA" id="ARBA00023002"/>
    </source>
</evidence>
<comment type="similarity">
    <text evidence="1 4 5">Belongs to the Glu/Leu/Phe/Val dehydrogenases family.</text>
</comment>
<dbReference type="RefSeq" id="WP_377908761.1">
    <property type="nucleotide sequence ID" value="NZ_JBHSGK010000004.1"/>
</dbReference>
<dbReference type="InterPro" id="IPR006096">
    <property type="entry name" value="Glu/Leu/Phe/Val/Trp_DH_C"/>
</dbReference>
<dbReference type="PANTHER" id="PTHR11606:SF13">
    <property type="entry name" value="GLUTAMATE DEHYDROGENASE 1, MITOCHONDRIAL"/>
    <property type="match status" value="1"/>
</dbReference>
<protein>
    <recommendedName>
        <fullName evidence="2 4">Glutamate dehydrogenase</fullName>
    </recommendedName>
</protein>
<dbReference type="Pfam" id="PF00208">
    <property type="entry name" value="ELFV_dehydrog"/>
    <property type="match status" value="1"/>
</dbReference>
<dbReference type="EMBL" id="JBHSGK010000004">
    <property type="protein sequence ID" value="MFC4736104.1"/>
    <property type="molecule type" value="Genomic_DNA"/>
</dbReference>
<dbReference type="GO" id="GO:0016491">
    <property type="term" value="F:oxidoreductase activity"/>
    <property type="evidence" value="ECO:0007669"/>
    <property type="project" value="UniProtKB-KW"/>
</dbReference>
<proteinExistence type="inferred from homology"/>